<evidence type="ECO:0000256" key="4">
    <source>
        <dbReference type="ARBA" id="ARBA00023004"/>
    </source>
</evidence>
<dbReference type="GO" id="GO:0005506">
    <property type="term" value="F:iron ion binding"/>
    <property type="evidence" value="ECO:0007669"/>
    <property type="project" value="InterPro"/>
</dbReference>
<evidence type="ECO:0000313" key="8">
    <source>
        <dbReference type="Proteomes" id="UP001153365"/>
    </source>
</evidence>
<organism evidence="7 8">
    <name type="scientific">Phakopsora pachyrhizi</name>
    <name type="common">Asian soybean rust disease fungus</name>
    <dbReference type="NCBI Taxonomy" id="170000"/>
    <lineage>
        <taxon>Eukaryota</taxon>
        <taxon>Fungi</taxon>
        <taxon>Dikarya</taxon>
        <taxon>Basidiomycota</taxon>
        <taxon>Pucciniomycotina</taxon>
        <taxon>Pucciniomycetes</taxon>
        <taxon>Pucciniales</taxon>
        <taxon>Phakopsoraceae</taxon>
        <taxon>Phakopsora</taxon>
    </lineage>
</organism>
<dbReference type="AlphaFoldDB" id="A0AAV0AZA3"/>
<dbReference type="InterPro" id="IPR017972">
    <property type="entry name" value="Cyt_P450_CS"/>
</dbReference>
<dbReference type="InterPro" id="IPR001128">
    <property type="entry name" value="Cyt_P450"/>
</dbReference>
<dbReference type="EMBL" id="CALTRL010002518">
    <property type="protein sequence ID" value="CAH7675926.1"/>
    <property type="molecule type" value="Genomic_DNA"/>
</dbReference>
<dbReference type="GO" id="GO:0020037">
    <property type="term" value="F:heme binding"/>
    <property type="evidence" value="ECO:0007669"/>
    <property type="project" value="InterPro"/>
</dbReference>
<dbReference type="InterPro" id="IPR002401">
    <property type="entry name" value="Cyt_P450_E_grp-I"/>
</dbReference>
<keyword evidence="6" id="KW-0503">Monooxygenase</keyword>
<dbReference type="Proteomes" id="UP001153365">
    <property type="component" value="Unassembled WGS sequence"/>
</dbReference>
<comment type="cofactor">
    <cofactor evidence="5">
        <name>heme</name>
        <dbReference type="ChEBI" id="CHEBI:30413"/>
    </cofactor>
</comment>
<dbReference type="PROSITE" id="PS00086">
    <property type="entry name" value="CYTOCHROME_P450"/>
    <property type="match status" value="1"/>
</dbReference>
<comment type="similarity">
    <text evidence="1 6">Belongs to the cytochrome P450 family.</text>
</comment>
<proteinExistence type="inferred from homology"/>
<dbReference type="Gene3D" id="1.10.630.10">
    <property type="entry name" value="Cytochrome P450"/>
    <property type="match status" value="1"/>
</dbReference>
<dbReference type="InterPro" id="IPR036396">
    <property type="entry name" value="Cyt_P450_sf"/>
</dbReference>
<evidence type="ECO:0000256" key="3">
    <source>
        <dbReference type="ARBA" id="ARBA00023002"/>
    </source>
</evidence>
<evidence type="ECO:0000256" key="5">
    <source>
        <dbReference type="PIRSR" id="PIRSR602401-1"/>
    </source>
</evidence>
<keyword evidence="3 6" id="KW-0560">Oxidoreductase</keyword>
<evidence type="ECO:0000313" key="7">
    <source>
        <dbReference type="EMBL" id="CAH7675926.1"/>
    </source>
</evidence>
<dbReference type="Pfam" id="PF00067">
    <property type="entry name" value="p450"/>
    <property type="match status" value="1"/>
</dbReference>
<gene>
    <name evidence="7" type="ORF">PPACK8108_LOCUS11010</name>
</gene>
<feature type="binding site" description="axial binding residue" evidence="5">
    <location>
        <position position="471"/>
    </location>
    <ligand>
        <name>heme</name>
        <dbReference type="ChEBI" id="CHEBI:30413"/>
    </ligand>
    <ligandPart>
        <name>Fe</name>
        <dbReference type="ChEBI" id="CHEBI:18248"/>
    </ligandPart>
</feature>
<reference evidence="7" key="1">
    <citation type="submission" date="2022-06" db="EMBL/GenBank/DDBJ databases">
        <authorList>
            <consortium name="SYNGENTA / RWTH Aachen University"/>
        </authorList>
    </citation>
    <scope>NUCLEOTIDE SEQUENCE</scope>
</reference>
<keyword evidence="2 5" id="KW-0479">Metal-binding</keyword>
<evidence type="ECO:0000256" key="6">
    <source>
        <dbReference type="RuleBase" id="RU000461"/>
    </source>
</evidence>
<evidence type="ECO:0000256" key="1">
    <source>
        <dbReference type="ARBA" id="ARBA00010617"/>
    </source>
</evidence>
<dbReference type="GO" id="GO:0016705">
    <property type="term" value="F:oxidoreductase activity, acting on paired donors, with incorporation or reduction of molecular oxygen"/>
    <property type="evidence" value="ECO:0007669"/>
    <property type="project" value="InterPro"/>
</dbReference>
<dbReference type="SUPFAM" id="SSF48264">
    <property type="entry name" value="Cytochrome P450"/>
    <property type="match status" value="1"/>
</dbReference>
<dbReference type="GO" id="GO:0006629">
    <property type="term" value="P:lipid metabolic process"/>
    <property type="evidence" value="ECO:0007669"/>
    <property type="project" value="UniProtKB-ARBA"/>
</dbReference>
<keyword evidence="4 5" id="KW-0408">Iron</keyword>
<accession>A0AAV0AZA3</accession>
<dbReference type="GO" id="GO:0004497">
    <property type="term" value="F:monooxygenase activity"/>
    <property type="evidence" value="ECO:0007669"/>
    <property type="project" value="UniProtKB-KW"/>
</dbReference>
<dbReference type="PRINTS" id="PR00463">
    <property type="entry name" value="EP450I"/>
</dbReference>
<dbReference type="PANTHER" id="PTHR24296">
    <property type="entry name" value="CYTOCHROME P450"/>
    <property type="match status" value="1"/>
</dbReference>
<protein>
    <submittedName>
        <fullName evidence="7">Cytochrome P450</fullName>
    </submittedName>
</protein>
<name>A0AAV0AZA3_PHAPC</name>
<evidence type="ECO:0000256" key="2">
    <source>
        <dbReference type="ARBA" id="ARBA00022723"/>
    </source>
</evidence>
<comment type="caution">
    <text evidence="7">The sequence shown here is derived from an EMBL/GenBank/DDBJ whole genome shotgun (WGS) entry which is preliminary data.</text>
</comment>
<dbReference type="PRINTS" id="PR00385">
    <property type="entry name" value="P450"/>
</dbReference>
<sequence length="561" mass="64141">MPLSVGDWLIVCTLSCFVYIFINYRNRAIGTTKRKDPNFQDASGWPLLGNLIGTFVNRNRPLEWATIRSLQKSPGLSITLPWLRLIDISKPEWVEYVQKTNFQNYVKGNLFQEVVADVFGDGIFASDGETWKKTRHSTSAIFTTNSFKTIMEPSVDRSLKSMLHIMELAAKKNHSIDFCDIFFKFTLESFLSMSFGVNVDLILGTLQLENNTENITLQSSTNLFAEAFDFVQNQLDFRFSVIKGWKFLEGIMFPTGRKMNMACDFLDRYAYYLIDQRISASGSGRDIKEKSDSYQEDLLGLFMQARDHRGGGLNRTELKDAVINLIIAGRDTTAQALSWAFFHLVMNPEVIEKVRQETVDVLESEGDERVNYENFRQLVWTQAVAYETLRLHPSVPKNVKFALKKDVIPGGPVIEAGDAVRWSDWQMGRDPRIWGPDCGEFRPDRWINSQGKLNQFGQFKFHAFNGGPRICLGMKLAIFEIVTVVVEVLKRFNLEFAPGWLLFCPTYPEVLKLRLQQVPKSEPIPGISTRYPVPNYRSSLTLPMDSPMMIQIQLRNENSGT</sequence>
<keyword evidence="8" id="KW-1185">Reference proteome</keyword>
<keyword evidence="5 6" id="KW-0349">Heme</keyword>